<dbReference type="EnsemblMetazoa" id="GPAI009358-RA">
    <property type="protein sequence ID" value="GPAI009358-PA"/>
    <property type="gene ID" value="GPAI009358"/>
</dbReference>
<keyword evidence="2" id="KW-1185">Reference proteome</keyword>
<dbReference type="AlphaFoldDB" id="A0A1A9ZB98"/>
<organism evidence="1 2">
    <name type="scientific">Glossina pallidipes</name>
    <name type="common">Tsetse fly</name>
    <dbReference type="NCBI Taxonomy" id="7398"/>
    <lineage>
        <taxon>Eukaryota</taxon>
        <taxon>Metazoa</taxon>
        <taxon>Ecdysozoa</taxon>
        <taxon>Arthropoda</taxon>
        <taxon>Hexapoda</taxon>
        <taxon>Insecta</taxon>
        <taxon>Pterygota</taxon>
        <taxon>Neoptera</taxon>
        <taxon>Endopterygota</taxon>
        <taxon>Diptera</taxon>
        <taxon>Brachycera</taxon>
        <taxon>Muscomorpha</taxon>
        <taxon>Hippoboscoidea</taxon>
        <taxon>Glossinidae</taxon>
        <taxon>Glossina</taxon>
    </lineage>
</organism>
<dbReference type="Proteomes" id="UP000092445">
    <property type="component" value="Unassembled WGS sequence"/>
</dbReference>
<accession>A0A1A9ZB98</accession>
<sequence>MTVATVVDYCYGCLRYFRYRKYYQSYYRCFVMTVSFWSGSGNDGGAGANDDDGDVVCVVSAETRPLQLWNFAAAGSAAVAKEMLLVRALVMLKPSPYSSATCEAVSALSFGWGSSAAQGRKQTQENLYSQALTKKLQKQKSTFTNNLKFQILNTQGHQLKIITKTYKINNKRPYKVDQEFSYDLLGFPLQNVADPRFFHREMTFRFILRFYETINECRSPGRIGVFFEEMAPAIPVVTYALDLPGRGLICSDSLSAIRPIRTKLTLRLLGLPPILGFLSSPGY</sequence>
<evidence type="ECO:0000313" key="2">
    <source>
        <dbReference type="Proteomes" id="UP000092445"/>
    </source>
</evidence>
<evidence type="ECO:0000313" key="1">
    <source>
        <dbReference type="EnsemblMetazoa" id="GPAI009358-PA"/>
    </source>
</evidence>
<name>A0A1A9ZB98_GLOPL</name>
<reference evidence="2" key="1">
    <citation type="submission" date="2014-03" db="EMBL/GenBank/DDBJ databases">
        <authorList>
            <person name="Aksoy S."/>
            <person name="Warren W."/>
            <person name="Wilson R.K."/>
        </authorList>
    </citation>
    <scope>NUCLEOTIDE SEQUENCE [LARGE SCALE GENOMIC DNA]</scope>
    <source>
        <strain evidence="2">IAEA</strain>
    </source>
</reference>
<protein>
    <submittedName>
        <fullName evidence="1">Uncharacterized protein</fullName>
    </submittedName>
</protein>
<proteinExistence type="predicted"/>
<reference evidence="1" key="2">
    <citation type="submission" date="2020-05" db="UniProtKB">
        <authorList>
            <consortium name="EnsemblMetazoa"/>
        </authorList>
    </citation>
    <scope>IDENTIFICATION</scope>
    <source>
        <strain evidence="1">IAEA</strain>
    </source>
</reference>
<dbReference type="VEuPathDB" id="VectorBase:GPAI009358"/>